<dbReference type="Proteomes" id="UP000183656">
    <property type="component" value="Unassembled WGS sequence"/>
</dbReference>
<dbReference type="InterPro" id="IPR016181">
    <property type="entry name" value="Acyl_CoA_acyltransferase"/>
</dbReference>
<dbReference type="RefSeq" id="WP_054257577.1">
    <property type="nucleotide sequence ID" value="NZ_CYIG01000045.1"/>
</dbReference>
<dbReference type="GO" id="GO:0016747">
    <property type="term" value="F:acyltransferase activity, transferring groups other than amino-acyl groups"/>
    <property type="evidence" value="ECO:0007669"/>
    <property type="project" value="InterPro"/>
</dbReference>
<dbReference type="InterPro" id="IPR000182">
    <property type="entry name" value="GNAT_dom"/>
</dbReference>
<keyword evidence="3" id="KW-1185">Reference proteome</keyword>
<dbReference type="AlphaFoldDB" id="A0A1I7K9R5"/>
<organism evidence="2 3">
    <name type="scientific">Paenacidovorax caeni</name>
    <dbReference type="NCBI Taxonomy" id="343013"/>
    <lineage>
        <taxon>Bacteria</taxon>
        <taxon>Pseudomonadati</taxon>
        <taxon>Pseudomonadota</taxon>
        <taxon>Betaproteobacteria</taxon>
        <taxon>Burkholderiales</taxon>
        <taxon>Comamonadaceae</taxon>
        <taxon>Paenacidovorax</taxon>
    </lineage>
</organism>
<proteinExistence type="predicted"/>
<protein>
    <submittedName>
        <fullName evidence="2">Acetyltransferase (GNAT) family protein</fullName>
    </submittedName>
</protein>
<accession>A0A1I7K9R5</accession>
<dbReference type="Pfam" id="PF00583">
    <property type="entry name" value="Acetyltransf_1"/>
    <property type="match status" value="1"/>
</dbReference>
<dbReference type="Gene3D" id="3.40.630.30">
    <property type="match status" value="1"/>
</dbReference>
<evidence type="ECO:0000313" key="3">
    <source>
        <dbReference type="Proteomes" id="UP000183656"/>
    </source>
</evidence>
<gene>
    <name evidence="2" type="ORF">SAMN04489707_104210</name>
</gene>
<keyword evidence="2" id="KW-0808">Transferase</keyword>
<dbReference type="EMBL" id="FPBX01000042">
    <property type="protein sequence ID" value="SFU94184.1"/>
    <property type="molecule type" value="Genomic_DNA"/>
</dbReference>
<dbReference type="PROSITE" id="PS51186">
    <property type="entry name" value="GNAT"/>
    <property type="match status" value="1"/>
</dbReference>
<dbReference type="SUPFAM" id="SSF55729">
    <property type="entry name" value="Acyl-CoA N-acyltransferases (Nat)"/>
    <property type="match status" value="1"/>
</dbReference>
<feature type="domain" description="N-acetyltransferase" evidence="1">
    <location>
        <begin position="16"/>
        <end position="175"/>
    </location>
</feature>
<name>A0A1I7K9R5_9BURK</name>
<sequence>MSHSPLPSASLTLAALDWRLLQPEDLPAMHALHLCSIEGMAAQTVKPETREFLHGLLLGRGRVIGAWHGAALAAYGVLQHDLLAQDDPRALLGLAPGQVLYKLAGAAVAPAWRGQGLQRQLIARRVAWAGDAALFATAAPGNVPSWRSLLACGFTVRALQYRYGGHARYLLARLPGAALAQGAPARELAQDDIPGQEALLAQGWQGIAPGQAPGSLRLVAPTGGGQP</sequence>
<reference evidence="2 3" key="1">
    <citation type="submission" date="2016-10" db="EMBL/GenBank/DDBJ databases">
        <authorList>
            <person name="de Groot N.N."/>
        </authorList>
    </citation>
    <scope>NUCLEOTIDE SEQUENCE [LARGE SCALE GENOMIC DNA]</scope>
    <source>
        <strain evidence="2 3">R-24608</strain>
    </source>
</reference>
<evidence type="ECO:0000313" key="2">
    <source>
        <dbReference type="EMBL" id="SFU94184.1"/>
    </source>
</evidence>
<evidence type="ECO:0000259" key="1">
    <source>
        <dbReference type="PROSITE" id="PS51186"/>
    </source>
</evidence>
<dbReference type="STRING" id="343013.SAMN04489707_104210"/>